<gene>
    <name evidence="1" type="ORF">H6G24_07480</name>
</gene>
<dbReference type="RefSeq" id="WP_190539409.1">
    <property type="nucleotide sequence ID" value="NZ_CAWPNO010000128.1"/>
</dbReference>
<proteinExistence type="predicted"/>
<evidence type="ECO:0000313" key="1">
    <source>
        <dbReference type="EMBL" id="MBD2195333.1"/>
    </source>
</evidence>
<accession>A0ABR8A648</accession>
<dbReference type="EMBL" id="JACJQH010000009">
    <property type="protein sequence ID" value="MBD2195333.1"/>
    <property type="molecule type" value="Genomic_DNA"/>
</dbReference>
<organism evidence="1 2">
    <name type="scientific">Calothrix parietina FACHB-288</name>
    <dbReference type="NCBI Taxonomy" id="2692896"/>
    <lineage>
        <taxon>Bacteria</taxon>
        <taxon>Bacillati</taxon>
        <taxon>Cyanobacteriota</taxon>
        <taxon>Cyanophyceae</taxon>
        <taxon>Nostocales</taxon>
        <taxon>Calotrichaceae</taxon>
        <taxon>Calothrix</taxon>
    </lineage>
</organism>
<sequence length="46" mass="5093">MVDLSFSDSTSFSKSALKIILLQGREQGTRETIVQTRAIASLTNDY</sequence>
<comment type="caution">
    <text evidence="1">The sequence shown here is derived from an EMBL/GenBank/DDBJ whole genome shotgun (WGS) entry which is preliminary data.</text>
</comment>
<dbReference type="Proteomes" id="UP000658514">
    <property type="component" value="Unassembled WGS sequence"/>
</dbReference>
<name>A0ABR8A648_9CYAN</name>
<evidence type="ECO:0000313" key="2">
    <source>
        <dbReference type="Proteomes" id="UP000658514"/>
    </source>
</evidence>
<reference evidence="1 2" key="1">
    <citation type="journal article" date="2020" name="ISME J.">
        <title>Comparative genomics reveals insights into cyanobacterial evolution and habitat adaptation.</title>
        <authorList>
            <person name="Chen M.Y."/>
            <person name="Teng W.K."/>
            <person name="Zhao L."/>
            <person name="Hu C.X."/>
            <person name="Zhou Y.K."/>
            <person name="Han B.P."/>
            <person name="Song L.R."/>
            <person name="Shu W.S."/>
        </authorList>
    </citation>
    <scope>NUCLEOTIDE SEQUENCE [LARGE SCALE GENOMIC DNA]</scope>
    <source>
        <strain evidence="1 2">FACHB-288</strain>
    </source>
</reference>
<protein>
    <submittedName>
        <fullName evidence="1">Uncharacterized protein</fullName>
    </submittedName>
</protein>
<keyword evidence="2" id="KW-1185">Reference proteome</keyword>